<dbReference type="OrthoDB" id="3935025at2759"/>
<dbReference type="AlphaFoldDB" id="A0A9W7DEJ1"/>
<evidence type="ECO:0000313" key="3">
    <source>
        <dbReference type="Proteomes" id="UP001165063"/>
    </source>
</evidence>
<reference evidence="2" key="1">
    <citation type="submission" date="2023-04" db="EMBL/GenBank/DDBJ databases">
        <title>Ambrosiozyma monospora NBRC 1965.</title>
        <authorList>
            <person name="Ichikawa N."/>
            <person name="Sato H."/>
            <person name="Tonouchi N."/>
        </authorList>
    </citation>
    <scope>NUCLEOTIDE SEQUENCE</scope>
    <source>
        <strain evidence="2">NBRC 1965</strain>
    </source>
</reference>
<feature type="domain" description="Reverse transcriptase" evidence="1">
    <location>
        <begin position="113"/>
        <end position="263"/>
    </location>
</feature>
<gene>
    <name evidence="2" type="ORF">Amon01_000147800</name>
</gene>
<proteinExistence type="predicted"/>
<dbReference type="InterPro" id="IPR000477">
    <property type="entry name" value="RT_dom"/>
</dbReference>
<evidence type="ECO:0000259" key="1">
    <source>
        <dbReference type="PROSITE" id="PS50878"/>
    </source>
</evidence>
<protein>
    <submittedName>
        <fullName evidence="2">Unnamed protein product</fullName>
    </submittedName>
</protein>
<dbReference type="PANTHER" id="PTHR33481">
    <property type="entry name" value="REVERSE TRANSCRIPTASE"/>
    <property type="match status" value="1"/>
</dbReference>
<dbReference type="InterPro" id="IPR043502">
    <property type="entry name" value="DNA/RNA_pol_sf"/>
</dbReference>
<dbReference type="SUPFAM" id="SSF56672">
    <property type="entry name" value="DNA/RNA polymerases"/>
    <property type="match status" value="1"/>
</dbReference>
<accession>A0A9W7DEJ1</accession>
<dbReference type="Pfam" id="PF00078">
    <property type="entry name" value="RVT_1"/>
    <property type="match status" value="1"/>
</dbReference>
<keyword evidence="3" id="KW-1185">Reference proteome</keyword>
<comment type="caution">
    <text evidence="2">The sequence shown here is derived from an EMBL/GenBank/DDBJ whole genome shotgun (WGS) entry which is preliminary data.</text>
</comment>
<dbReference type="EMBL" id="BSXU01000462">
    <property type="protein sequence ID" value="GMG20761.1"/>
    <property type="molecule type" value="Genomic_DNA"/>
</dbReference>
<organism evidence="2 3">
    <name type="scientific">Ambrosiozyma monospora</name>
    <name type="common">Yeast</name>
    <name type="synonym">Endomycopsis monosporus</name>
    <dbReference type="NCBI Taxonomy" id="43982"/>
    <lineage>
        <taxon>Eukaryota</taxon>
        <taxon>Fungi</taxon>
        <taxon>Dikarya</taxon>
        <taxon>Ascomycota</taxon>
        <taxon>Saccharomycotina</taxon>
        <taxon>Pichiomycetes</taxon>
        <taxon>Pichiales</taxon>
        <taxon>Pichiaceae</taxon>
        <taxon>Ambrosiozyma</taxon>
    </lineage>
</organism>
<dbReference type="PROSITE" id="PS50878">
    <property type="entry name" value="RT_POL"/>
    <property type="match status" value="1"/>
</dbReference>
<sequence length="263" mass="30344">MITPDHQRDTLKDNEEGLHAVMLKDKFFRTHNTIPKRDLHFYVDQANDYGSFKAFSIHKKYWPKLTKTEVSNALAIMKPNKATGTDGVNTKLLKILWEGSNHWRKQLFKMLSKCIAHAYHPLQWRHTTTIAIRKKGRSGTRAKDYRPIAIINIISKLYEGIVNKRMYFFAEENHLLPDNQFGARSGYNSLDGVIQLVHDMKRKRGQGSALILDVQGAYDNVNISKLIDILRQMNFPAQMLSQWVYLRAALLAPSSTFSIQRLS</sequence>
<name>A0A9W7DEJ1_AMBMO</name>
<dbReference type="PANTHER" id="PTHR33481:SF1">
    <property type="entry name" value="ENDONUCLEASE_EXONUCLEASE_PHOSPHATASE DOMAIN-CONTAINING PROTEIN-RELATED"/>
    <property type="match status" value="1"/>
</dbReference>
<evidence type="ECO:0000313" key="2">
    <source>
        <dbReference type="EMBL" id="GMG20761.1"/>
    </source>
</evidence>
<dbReference type="Proteomes" id="UP001165063">
    <property type="component" value="Unassembled WGS sequence"/>
</dbReference>